<proteinExistence type="predicted"/>
<dbReference type="Proteomes" id="UP001157017">
    <property type="component" value="Unassembled WGS sequence"/>
</dbReference>
<evidence type="ECO:0000313" key="1">
    <source>
        <dbReference type="EMBL" id="GMA86430.1"/>
    </source>
</evidence>
<dbReference type="Pfam" id="PF13602">
    <property type="entry name" value="ADH_zinc_N_2"/>
    <property type="match status" value="1"/>
</dbReference>
<evidence type="ECO:0000313" key="2">
    <source>
        <dbReference type="Proteomes" id="UP001157017"/>
    </source>
</evidence>
<evidence type="ECO:0008006" key="3">
    <source>
        <dbReference type="Google" id="ProtNLM"/>
    </source>
</evidence>
<comment type="caution">
    <text evidence="1">The sequence shown here is derived from an EMBL/GenBank/DDBJ whole genome shotgun (WGS) entry which is preliminary data.</text>
</comment>
<name>A0ABQ6JE16_9ACTN</name>
<dbReference type="Gene3D" id="3.90.180.10">
    <property type="entry name" value="Medium-chain alcohol dehydrogenases, catalytic domain"/>
    <property type="match status" value="1"/>
</dbReference>
<accession>A0ABQ6JE16</accession>
<reference evidence="2" key="1">
    <citation type="journal article" date="2019" name="Int. J. Syst. Evol. Microbiol.">
        <title>The Global Catalogue of Microorganisms (GCM) 10K type strain sequencing project: providing services to taxonomists for standard genome sequencing and annotation.</title>
        <authorList>
            <consortium name="The Broad Institute Genomics Platform"/>
            <consortium name="The Broad Institute Genome Sequencing Center for Infectious Disease"/>
            <person name="Wu L."/>
            <person name="Ma J."/>
        </authorList>
    </citation>
    <scope>NUCLEOTIDE SEQUENCE [LARGE SCALE GENOMIC DNA]</scope>
    <source>
        <strain evidence="2">NBRC 108730</strain>
    </source>
</reference>
<keyword evidence="2" id="KW-1185">Reference proteome</keyword>
<dbReference type="InterPro" id="IPR036291">
    <property type="entry name" value="NAD(P)-bd_dom_sf"/>
</dbReference>
<dbReference type="SUPFAM" id="SSF51735">
    <property type="entry name" value="NAD(P)-binding Rossmann-fold domains"/>
    <property type="match status" value="1"/>
</dbReference>
<dbReference type="EMBL" id="BSUZ01000001">
    <property type="protein sequence ID" value="GMA86430.1"/>
    <property type="molecule type" value="Genomic_DNA"/>
</dbReference>
<organism evidence="1 2">
    <name type="scientific">Angustibacter aerolatus</name>
    <dbReference type="NCBI Taxonomy" id="1162965"/>
    <lineage>
        <taxon>Bacteria</taxon>
        <taxon>Bacillati</taxon>
        <taxon>Actinomycetota</taxon>
        <taxon>Actinomycetes</taxon>
        <taxon>Kineosporiales</taxon>
        <taxon>Kineosporiaceae</taxon>
    </lineage>
</organism>
<dbReference type="Gene3D" id="3.40.50.720">
    <property type="entry name" value="NAD(P)-binding Rossmann-like Domain"/>
    <property type="match status" value="1"/>
</dbReference>
<gene>
    <name evidence="1" type="ORF">GCM10025868_16800</name>
</gene>
<protein>
    <recommendedName>
        <fullName evidence="3">Alcohol dehydrogenase-like C-terminal domain-containing protein</fullName>
    </recommendedName>
</protein>
<sequence>MVAAVGARGADRARAAGADQVVDGTGDLAAAVTEPVDVLLNLAPIDPDAFAALVAVVRDGGVVVSTTVWMPTPGDDARGVRAVDLFVRSDAAQAWPSSSPASTAASLHVDVAERVRLADLPALHARAAAGDLPGKVVVTVAD</sequence>